<dbReference type="AlphaFoldDB" id="A0ABD3HMB9"/>
<organism evidence="7 8">
    <name type="scientific">Riccia sorocarpa</name>
    <dbReference type="NCBI Taxonomy" id="122646"/>
    <lineage>
        <taxon>Eukaryota</taxon>
        <taxon>Viridiplantae</taxon>
        <taxon>Streptophyta</taxon>
        <taxon>Embryophyta</taxon>
        <taxon>Marchantiophyta</taxon>
        <taxon>Marchantiopsida</taxon>
        <taxon>Marchantiidae</taxon>
        <taxon>Marchantiales</taxon>
        <taxon>Ricciaceae</taxon>
        <taxon>Riccia</taxon>
    </lineage>
</organism>
<keyword evidence="3" id="KW-0812">Transmembrane</keyword>
<evidence type="ECO:0000256" key="3">
    <source>
        <dbReference type="ARBA" id="ARBA00022692"/>
    </source>
</evidence>
<name>A0ABD3HMB9_9MARC</name>
<reference evidence="7 8" key="1">
    <citation type="submission" date="2024-09" db="EMBL/GenBank/DDBJ databases">
        <title>Chromosome-scale assembly of Riccia sorocarpa.</title>
        <authorList>
            <person name="Paukszto L."/>
        </authorList>
    </citation>
    <scope>NUCLEOTIDE SEQUENCE [LARGE SCALE GENOMIC DNA]</scope>
    <source>
        <strain evidence="7">LP-2024</strain>
        <tissue evidence="7">Aerial parts of the thallus</tissue>
    </source>
</reference>
<dbReference type="InterPro" id="IPR001727">
    <property type="entry name" value="GDT1-like"/>
</dbReference>
<keyword evidence="5" id="KW-0472">Membrane</keyword>
<dbReference type="EMBL" id="JBJQOH010000004">
    <property type="protein sequence ID" value="KAL3690514.1"/>
    <property type="molecule type" value="Genomic_DNA"/>
</dbReference>
<dbReference type="PANTHER" id="PTHR12608:SF9">
    <property type="entry name" value="GDT1-LIKE PROTEIN 3"/>
    <property type="match status" value="1"/>
</dbReference>
<sequence length="213" mass="24195">MFDSAQYPDTKEKKLELSEINKEASDGDTEAVPMMEEGFSDAFVTSFSIILVSEIGDETFIIAALMAMRHLSSFWCAKCSDNHDGLGRIVPNLISRKHTNAAATVLYTCFGARLLYNAWISDPNSTPQKELEEVEEKLEGPQKKNTFGHFFGWFCTPIFLEAFILTFLAEWGDPTSCFVFHGWKSLITLLRTFQASWNYTPACLRILHRRQLS</sequence>
<dbReference type="Pfam" id="PF01169">
    <property type="entry name" value="GDT1"/>
    <property type="match status" value="1"/>
</dbReference>
<proteinExistence type="inferred from homology"/>
<keyword evidence="4" id="KW-1133">Transmembrane helix</keyword>
<dbReference type="GO" id="GO:0016020">
    <property type="term" value="C:membrane"/>
    <property type="evidence" value="ECO:0007669"/>
    <property type="project" value="UniProtKB-SubCell"/>
</dbReference>
<evidence type="ECO:0000256" key="1">
    <source>
        <dbReference type="ARBA" id="ARBA00004141"/>
    </source>
</evidence>
<comment type="subcellular location">
    <subcellularLocation>
        <location evidence="1 6">Membrane</location>
        <topology evidence="1 6">Multi-pass membrane protein</topology>
    </subcellularLocation>
</comment>
<evidence type="ECO:0000256" key="4">
    <source>
        <dbReference type="ARBA" id="ARBA00022989"/>
    </source>
</evidence>
<evidence type="ECO:0000256" key="2">
    <source>
        <dbReference type="ARBA" id="ARBA00009190"/>
    </source>
</evidence>
<accession>A0ABD3HMB9</accession>
<comment type="similarity">
    <text evidence="2 6">Belongs to the GDT1 family.</text>
</comment>
<evidence type="ECO:0000256" key="5">
    <source>
        <dbReference type="ARBA" id="ARBA00023136"/>
    </source>
</evidence>
<evidence type="ECO:0000256" key="6">
    <source>
        <dbReference type="RuleBase" id="RU365102"/>
    </source>
</evidence>
<evidence type="ECO:0000313" key="7">
    <source>
        <dbReference type="EMBL" id="KAL3690514.1"/>
    </source>
</evidence>
<dbReference type="Proteomes" id="UP001633002">
    <property type="component" value="Unassembled WGS sequence"/>
</dbReference>
<gene>
    <name evidence="7" type="ORF">R1sor_016823</name>
</gene>
<keyword evidence="8" id="KW-1185">Reference proteome</keyword>
<comment type="caution">
    <text evidence="7">The sequence shown here is derived from an EMBL/GenBank/DDBJ whole genome shotgun (WGS) entry which is preliminary data.</text>
</comment>
<dbReference type="PANTHER" id="PTHR12608">
    <property type="entry name" value="TRANSMEMBRANE PROTEIN HTP-1 RELATED"/>
    <property type="match status" value="1"/>
</dbReference>
<protein>
    <recommendedName>
        <fullName evidence="6">GDT1 family protein</fullName>
    </recommendedName>
</protein>
<evidence type="ECO:0000313" key="8">
    <source>
        <dbReference type="Proteomes" id="UP001633002"/>
    </source>
</evidence>